<dbReference type="GO" id="GO:0000309">
    <property type="term" value="F:nicotinamide-nucleotide adenylyltransferase activity"/>
    <property type="evidence" value="ECO:0007669"/>
    <property type="project" value="TreeGrafter"/>
</dbReference>
<name>A0A9P5C7Y0_9HYPO</name>
<keyword evidence="3" id="KW-0808">Transferase</keyword>
<dbReference type="EMBL" id="QLNT01000021">
    <property type="protein sequence ID" value="KAF3062660.1"/>
    <property type="molecule type" value="Genomic_DNA"/>
</dbReference>
<evidence type="ECO:0000313" key="3">
    <source>
        <dbReference type="EMBL" id="KAF3062660.1"/>
    </source>
</evidence>
<evidence type="ECO:0000313" key="4">
    <source>
        <dbReference type="Proteomes" id="UP000801864"/>
    </source>
</evidence>
<gene>
    <name evidence="3" type="ORF">CFAM422_010797</name>
</gene>
<dbReference type="PANTHER" id="PTHR12039:SF0">
    <property type="entry name" value="NICOTINAMIDE-NUCLEOTIDE ADENYLYLTRANSFERASE"/>
    <property type="match status" value="1"/>
</dbReference>
<dbReference type="InterPro" id="IPR004821">
    <property type="entry name" value="Cyt_trans-like"/>
</dbReference>
<proteinExistence type="predicted"/>
<dbReference type="AlphaFoldDB" id="A0A9P5C7Y0"/>
<comment type="caution">
    <text evidence="3">The sequence shown here is derived from an EMBL/GenBank/DDBJ whole genome shotgun (WGS) entry which is preliminary data.</text>
</comment>
<keyword evidence="4" id="KW-1185">Reference proteome</keyword>
<sequence length="309" mass="34685">MVASASSFGTLPHQNGTPMPAPQPIASPPGYAFPYQNLKRRLTRPDKVPLVLVACGSFSPVTTLRKWLRARGYRQWRPNESIDLQMFEFAEKYVKQSDPGFEIVGNYMSPCSDAYQKSSLAPAHHRIQMCSLAVDTDTKVTITIDPWETVRVDESGKPLYSPTVDVLRHFDHEINNVLGGIETLDGTFTTARIMLLIGADLAATMADPKLWDPADIEVLLGYYGAFVVERPAQCRTQDAIEPLEKYNAKIWVVPTIINEVSSTRVRAQIQNGERVEDIPDSVYKYIKLHHLYQKEPMPNGRHAEITNGN</sequence>
<keyword evidence="3" id="KW-0548">Nucleotidyltransferase</keyword>
<evidence type="ECO:0000259" key="2">
    <source>
        <dbReference type="Pfam" id="PF01467"/>
    </source>
</evidence>
<dbReference type="Proteomes" id="UP000801864">
    <property type="component" value="Unassembled WGS sequence"/>
</dbReference>
<dbReference type="Pfam" id="PF01467">
    <property type="entry name" value="CTP_transf_like"/>
    <property type="match status" value="1"/>
</dbReference>
<dbReference type="InterPro" id="IPR014729">
    <property type="entry name" value="Rossmann-like_a/b/a_fold"/>
</dbReference>
<protein>
    <submittedName>
        <fullName evidence="3">Nicotinamide/nicotinic acid mononucleotide adenylyltransferase 2</fullName>
    </submittedName>
</protein>
<dbReference type="Gene3D" id="3.40.50.620">
    <property type="entry name" value="HUPs"/>
    <property type="match status" value="1"/>
</dbReference>
<dbReference type="GO" id="GO:0009435">
    <property type="term" value="P:NAD+ biosynthetic process"/>
    <property type="evidence" value="ECO:0007669"/>
    <property type="project" value="TreeGrafter"/>
</dbReference>
<dbReference type="InterPro" id="IPR051182">
    <property type="entry name" value="Euk_NMN_adenylyltrnsfrase"/>
</dbReference>
<dbReference type="SUPFAM" id="SSF52374">
    <property type="entry name" value="Nucleotidylyl transferase"/>
    <property type="match status" value="1"/>
</dbReference>
<dbReference type="GO" id="GO:0004515">
    <property type="term" value="F:nicotinate-nucleotide adenylyltransferase activity"/>
    <property type="evidence" value="ECO:0007669"/>
    <property type="project" value="TreeGrafter"/>
</dbReference>
<dbReference type="PANTHER" id="PTHR12039">
    <property type="entry name" value="NICOTINAMIDE MONONUCLEOTIDE ADENYLYLTRANSFERASE"/>
    <property type="match status" value="1"/>
</dbReference>
<feature type="domain" description="Cytidyltransferase-like" evidence="2">
    <location>
        <begin position="85"/>
        <end position="267"/>
    </location>
</feature>
<accession>A0A9P5C7Y0</accession>
<organism evidence="3 4">
    <name type="scientific">Trichoderma lentiforme</name>
    <dbReference type="NCBI Taxonomy" id="1567552"/>
    <lineage>
        <taxon>Eukaryota</taxon>
        <taxon>Fungi</taxon>
        <taxon>Dikarya</taxon>
        <taxon>Ascomycota</taxon>
        <taxon>Pezizomycotina</taxon>
        <taxon>Sordariomycetes</taxon>
        <taxon>Hypocreomycetidae</taxon>
        <taxon>Hypocreales</taxon>
        <taxon>Hypocreaceae</taxon>
        <taxon>Trichoderma</taxon>
    </lineage>
</organism>
<feature type="compositionally biased region" description="Polar residues" evidence="1">
    <location>
        <begin position="1"/>
        <end position="17"/>
    </location>
</feature>
<evidence type="ECO:0000256" key="1">
    <source>
        <dbReference type="SAM" id="MobiDB-lite"/>
    </source>
</evidence>
<feature type="region of interest" description="Disordered" evidence="1">
    <location>
        <begin position="1"/>
        <end position="26"/>
    </location>
</feature>
<reference evidence="3 4" key="1">
    <citation type="submission" date="2018-06" db="EMBL/GenBank/DDBJ databases">
        <title>Genome analysis of cellulolytic fungus Trichoderma lentiforme CFAM-422.</title>
        <authorList>
            <person name="Steindorff A.S."/>
            <person name="Formighieri E.F."/>
            <person name="Midorikawa G.E.O."/>
            <person name="Tamietti M.S."/>
            <person name="Ramos E.Z."/>
            <person name="Silva A.S."/>
            <person name="Bon E.P.S."/>
            <person name="Mendes T.D."/>
            <person name="Damaso M.C.T."/>
            <person name="Favaro L.C.L."/>
        </authorList>
    </citation>
    <scope>NUCLEOTIDE SEQUENCE [LARGE SCALE GENOMIC DNA]</scope>
    <source>
        <strain evidence="3 4">CFAM-422</strain>
    </source>
</reference>